<keyword evidence="2" id="KW-1185">Reference proteome</keyword>
<comment type="caution">
    <text evidence="1">The sequence shown here is derived from an EMBL/GenBank/DDBJ whole genome shotgun (WGS) entry which is preliminary data.</text>
</comment>
<dbReference type="Gene3D" id="1.25.40.20">
    <property type="entry name" value="Ankyrin repeat-containing domain"/>
    <property type="match status" value="1"/>
</dbReference>
<evidence type="ECO:0000313" key="2">
    <source>
        <dbReference type="Proteomes" id="UP001610563"/>
    </source>
</evidence>
<name>A0ABR4FGJ8_9EURO</name>
<proteinExistence type="predicted"/>
<organism evidence="1 2">
    <name type="scientific">Aspergillus keveii</name>
    <dbReference type="NCBI Taxonomy" id="714993"/>
    <lineage>
        <taxon>Eukaryota</taxon>
        <taxon>Fungi</taxon>
        <taxon>Dikarya</taxon>
        <taxon>Ascomycota</taxon>
        <taxon>Pezizomycotina</taxon>
        <taxon>Eurotiomycetes</taxon>
        <taxon>Eurotiomycetidae</taxon>
        <taxon>Eurotiales</taxon>
        <taxon>Aspergillaceae</taxon>
        <taxon>Aspergillus</taxon>
        <taxon>Aspergillus subgen. Nidulantes</taxon>
    </lineage>
</organism>
<dbReference type="EMBL" id="JBFTWV010000485">
    <property type="protein sequence ID" value="KAL2782369.1"/>
    <property type="molecule type" value="Genomic_DNA"/>
</dbReference>
<sequence>MFRLLVPRFLDGLSQTDHHGDTALVRIIMCSPVSGVHESARIMLESDSFRDRHDKDRPKNPLRAAVQVGNLDMCRALINIGNMNPFDALSRDSEGRLALKDELLQSGENKEQILNFLSTHAMTN</sequence>
<dbReference type="SUPFAM" id="SSF48403">
    <property type="entry name" value="Ankyrin repeat"/>
    <property type="match status" value="1"/>
</dbReference>
<reference evidence="1 2" key="1">
    <citation type="submission" date="2024-07" db="EMBL/GenBank/DDBJ databases">
        <title>Section-level genome sequencing and comparative genomics of Aspergillus sections Usti and Cavernicolus.</title>
        <authorList>
            <consortium name="Lawrence Berkeley National Laboratory"/>
            <person name="Nybo J.L."/>
            <person name="Vesth T.C."/>
            <person name="Theobald S."/>
            <person name="Frisvad J.C."/>
            <person name="Larsen T.O."/>
            <person name="Kjaerboelling I."/>
            <person name="Rothschild-Mancinelli K."/>
            <person name="Lyhne E.K."/>
            <person name="Kogle M.E."/>
            <person name="Barry K."/>
            <person name="Clum A."/>
            <person name="Na H."/>
            <person name="Ledsgaard L."/>
            <person name="Lin J."/>
            <person name="Lipzen A."/>
            <person name="Kuo A."/>
            <person name="Riley R."/>
            <person name="Mondo S."/>
            <person name="Labutti K."/>
            <person name="Haridas S."/>
            <person name="Pangalinan J."/>
            <person name="Salamov A.A."/>
            <person name="Simmons B.A."/>
            <person name="Magnuson J.K."/>
            <person name="Chen J."/>
            <person name="Drula E."/>
            <person name="Henrissat B."/>
            <person name="Wiebenga A."/>
            <person name="Lubbers R.J."/>
            <person name="Gomes A.C."/>
            <person name="Makela M.R."/>
            <person name="Stajich J."/>
            <person name="Grigoriev I.V."/>
            <person name="Mortensen U.H."/>
            <person name="De Vries R.P."/>
            <person name="Baker S.E."/>
            <person name="Andersen M.R."/>
        </authorList>
    </citation>
    <scope>NUCLEOTIDE SEQUENCE [LARGE SCALE GENOMIC DNA]</scope>
    <source>
        <strain evidence="1 2">CBS 209.92</strain>
    </source>
</reference>
<gene>
    <name evidence="1" type="ORF">BJX66DRAFT_345906</name>
</gene>
<dbReference type="Proteomes" id="UP001610563">
    <property type="component" value="Unassembled WGS sequence"/>
</dbReference>
<protein>
    <recommendedName>
        <fullName evidence="3">Ankyrin repeat protein</fullName>
    </recommendedName>
</protein>
<evidence type="ECO:0000313" key="1">
    <source>
        <dbReference type="EMBL" id="KAL2782369.1"/>
    </source>
</evidence>
<evidence type="ECO:0008006" key="3">
    <source>
        <dbReference type="Google" id="ProtNLM"/>
    </source>
</evidence>
<dbReference type="InterPro" id="IPR036770">
    <property type="entry name" value="Ankyrin_rpt-contain_sf"/>
</dbReference>
<accession>A0ABR4FGJ8</accession>